<dbReference type="EMBL" id="FNAN01000025">
    <property type="protein sequence ID" value="SDG90410.1"/>
    <property type="molecule type" value="Genomic_DNA"/>
</dbReference>
<name>A0A1G7Y331_9BACT</name>
<proteinExistence type="predicted"/>
<dbReference type="Pfam" id="PF13505">
    <property type="entry name" value="OMP_b-brl"/>
    <property type="match status" value="1"/>
</dbReference>
<evidence type="ECO:0000259" key="2">
    <source>
        <dbReference type="Pfam" id="PF13505"/>
    </source>
</evidence>
<keyword evidence="1" id="KW-0732">Signal</keyword>
<evidence type="ECO:0000256" key="1">
    <source>
        <dbReference type="ARBA" id="ARBA00022729"/>
    </source>
</evidence>
<evidence type="ECO:0000313" key="3">
    <source>
        <dbReference type="EMBL" id="SDG90410.1"/>
    </source>
</evidence>
<protein>
    <recommendedName>
        <fullName evidence="2">Outer membrane protein beta-barrel domain-containing protein</fullName>
    </recommendedName>
</protein>
<dbReference type="InterPro" id="IPR011250">
    <property type="entry name" value="OMP/PagP_B-barrel"/>
</dbReference>
<feature type="domain" description="Outer membrane protein beta-barrel" evidence="2">
    <location>
        <begin position="12"/>
        <end position="188"/>
    </location>
</feature>
<dbReference type="Proteomes" id="UP000198748">
    <property type="component" value="Unassembled WGS sequence"/>
</dbReference>
<gene>
    <name evidence="3" type="ORF">SAMN04487996_12529</name>
</gene>
<organism evidence="3 4">
    <name type="scientific">Dyadobacter soli</name>
    <dbReference type="NCBI Taxonomy" id="659014"/>
    <lineage>
        <taxon>Bacteria</taxon>
        <taxon>Pseudomonadati</taxon>
        <taxon>Bacteroidota</taxon>
        <taxon>Cytophagia</taxon>
        <taxon>Cytophagales</taxon>
        <taxon>Spirosomataceae</taxon>
        <taxon>Dyadobacter</taxon>
    </lineage>
</organism>
<dbReference type="STRING" id="659014.SAMN04487996_12529"/>
<evidence type="ECO:0000313" key="4">
    <source>
        <dbReference type="Proteomes" id="UP000198748"/>
    </source>
</evidence>
<dbReference type="Gene3D" id="2.40.160.20">
    <property type="match status" value="1"/>
</dbReference>
<sequence length="191" mass="21197">MALLSLRGHAQAGAREFPRWHINLEGLTQTTGVFAESYRLPGIRTQFSGGKGLQTGVEYVYSGKKCGQLFQHTALAAYGTRHETGWGAMTALGYRFLLGRAYVEAQAGVGYLQTTFRQDRELQDDQGNFSREKFRASGLAPVAALGAGYQINTKWKVYLRYYHHAQLGTEATPGDVRLHRNLNLGVSLKLK</sequence>
<dbReference type="SUPFAM" id="SSF56925">
    <property type="entry name" value="OMPA-like"/>
    <property type="match status" value="1"/>
</dbReference>
<keyword evidence="4" id="KW-1185">Reference proteome</keyword>
<reference evidence="4" key="1">
    <citation type="submission" date="2016-10" db="EMBL/GenBank/DDBJ databases">
        <authorList>
            <person name="Varghese N."/>
            <person name="Submissions S."/>
        </authorList>
    </citation>
    <scope>NUCLEOTIDE SEQUENCE [LARGE SCALE GENOMIC DNA]</scope>
    <source>
        <strain evidence="4">DSM 25329</strain>
    </source>
</reference>
<dbReference type="AlphaFoldDB" id="A0A1G7Y331"/>
<dbReference type="InterPro" id="IPR027385">
    <property type="entry name" value="Beta-barrel_OMP"/>
</dbReference>
<accession>A0A1G7Y331</accession>